<dbReference type="Gene3D" id="1.20.58.480">
    <property type="match status" value="1"/>
</dbReference>
<dbReference type="EMBL" id="CP116967">
    <property type="protein sequence ID" value="WNM57038.1"/>
    <property type="molecule type" value="Genomic_DNA"/>
</dbReference>
<keyword evidence="2" id="KW-0408">Iron</keyword>
<evidence type="ECO:0000256" key="2">
    <source>
        <dbReference type="ARBA" id="ARBA00023004"/>
    </source>
</evidence>
<dbReference type="Proteomes" id="UP001302719">
    <property type="component" value="Chromosome"/>
</dbReference>
<dbReference type="PANTHER" id="PTHR28657">
    <property type="entry name" value="INDOLEAMINE 2,3-DIOXYGENASE"/>
    <property type="match status" value="1"/>
</dbReference>
<evidence type="ECO:0000313" key="4">
    <source>
        <dbReference type="Proteomes" id="UP001302719"/>
    </source>
</evidence>
<dbReference type="InterPro" id="IPR037217">
    <property type="entry name" value="Trp/Indoleamine_2_3_dOase-like"/>
</dbReference>
<evidence type="ECO:0008006" key="5">
    <source>
        <dbReference type="Google" id="ProtNLM"/>
    </source>
</evidence>
<dbReference type="GO" id="GO:0046872">
    <property type="term" value="F:metal ion binding"/>
    <property type="evidence" value="ECO:0007669"/>
    <property type="project" value="UniProtKB-KW"/>
</dbReference>
<dbReference type="KEGG" id="nall:PP769_13775"/>
<dbReference type="SUPFAM" id="SSF140959">
    <property type="entry name" value="Indolic compounds 2,3-dioxygenase-like"/>
    <property type="match status" value="1"/>
</dbReference>
<dbReference type="GO" id="GO:0019441">
    <property type="term" value="P:L-tryptophan catabolic process to kynurenine"/>
    <property type="evidence" value="ECO:0007669"/>
    <property type="project" value="InterPro"/>
</dbReference>
<dbReference type="GO" id="GO:0020037">
    <property type="term" value="F:heme binding"/>
    <property type="evidence" value="ECO:0007669"/>
    <property type="project" value="InterPro"/>
</dbReference>
<dbReference type="AlphaFoldDB" id="A0AA96G8C7"/>
<sequence length="400" mass="45732">MQPPSLQYRSLSHFEMSEQRGFLPVPDPLSSCSLCPDLEWLGQQLPKLLAARQLRNTINRMQNLIPGKKDEWTVETYRYANRILSFAAHGYIWENPDHPLDHLPANLAVPWCEVSRRLGRPPVLSYASYALDNWRRLDPDHAIQLDNIVLLQNFLGGLDEEWFVAVHVDIEAKAGPAMAAILRAQEAAEQDHADEVTKELMTLASMMEGMCGTLDRMPERCDPYIYYHRVRPFIHGWKNNPTLPNGLVYEGVKEFQEAPQYFRGETGAQSSIIPALDAALGIRHAEDPLTVFLTEMRHYMPPAHRAFLEKLEHQQDHAGRPLLSGYIMNHKSSKPDLWQAYHECVQLLARFRATHLDYAASYIHQQSEKQSTNPTSVGTGGTPFMEYLKKHLEETKTIIQ</sequence>
<keyword evidence="4" id="KW-1185">Reference proteome</keyword>
<dbReference type="Pfam" id="PF01231">
    <property type="entry name" value="IDO"/>
    <property type="match status" value="1"/>
</dbReference>
<protein>
    <recommendedName>
        <fullName evidence="5">Indoleamine 2,3-dioxygenase</fullName>
    </recommendedName>
</protein>
<organism evidence="3 4">
    <name type="scientific">Candidatus Nitrospira allomarina</name>
    <dbReference type="NCBI Taxonomy" id="3020900"/>
    <lineage>
        <taxon>Bacteria</taxon>
        <taxon>Pseudomonadati</taxon>
        <taxon>Nitrospirota</taxon>
        <taxon>Nitrospiria</taxon>
        <taxon>Nitrospirales</taxon>
        <taxon>Nitrospiraceae</taxon>
        <taxon>Nitrospira</taxon>
    </lineage>
</organism>
<dbReference type="RefSeq" id="WP_312641068.1">
    <property type="nucleotide sequence ID" value="NZ_CP116967.1"/>
</dbReference>
<dbReference type="GO" id="GO:0016491">
    <property type="term" value="F:oxidoreductase activity"/>
    <property type="evidence" value="ECO:0007669"/>
    <property type="project" value="UniProtKB-ARBA"/>
</dbReference>
<reference evidence="3 4" key="1">
    <citation type="submission" date="2023-01" db="EMBL/GenBank/DDBJ databases">
        <title>Cultivation and genomic characterization of new, ubiquitous marine nitrite-oxidizing bacteria from the Nitrospirales.</title>
        <authorList>
            <person name="Mueller A.J."/>
            <person name="Daebeler A."/>
            <person name="Herbold C.W."/>
            <person name="Kirkegaard R.H."/>
            <person name="Daims H."/>
        </authorList>
    </citation>
    <scope>NUCLEOTIDE SEQUENCE [LARGE SCALE GENOMIC DNA]</scope>
    <source>
        <strain evidence="3 4">VA</strain>
    </source>
</reference>
<evidence type="ECO:0000313" key="3">
    <source>
        <dbReference type="EMBL" id="WNM57038.1"/>
    </source>
</evidence>
<gene>
    <name evidence="3" type="ORF">PP769_13775</name>
</gene>
<accession>A0AA96G8C7</accession>
<keyword evidence="1" id="KW-0479">Metal-binding</keyword>
<name>A0AA96G8C7_9BACT</name>
<evidence type="ECO:0000256" key="1">
    <source>
        <dbReference type="ARBA" id="ARBA00022723"/>
    </source>
</evidence>
<proteinExistence type="predicted"/>
<dbReference type="InterPro" id="IPR000898">
    <property type="entry name" value="Indolamine_dOase"/>
</dbReference>
<dbReference type="PANTHER" id="PTHR28657:SF5">
    <property type="entry name" value="INDOLEAMINE 2,3-DIOXYGENASE"/>
    <property type="match status" value="1"/>
</dbReference>